<protein>
    <submittedName>
        <fullName evidence="2">Uncharacterized protein</fullName>
    </submittedName>
</protein>
<keyword evidence="3" id="KW-1185">Reference proteome</keyword>
<evidence type="ECO:0000313" key="3">
    <source>
        <dbReference type="Proteomes" id="UP001488838"/>
    </source>
</evidence>
<name>A0AAW0IAI3_MYOGA</name>
<organism evidence="2 3">
    <name type="scientific">Myodes glareolus</name>
    <name type="common">Bank vole</name>
    <name type="synonym">Clethrionomys glareolus</name>
    <dbReference type="NCBI Taxonomy" id="447135"/>
    <lineage>
        <taxon>Eukaryota</taxon>
        <taxon>Metazoa</taxon>
        <taxon>Chordata</taxon>
        <taxon>Craniata</taxon>
        <taxon>Vertebrata</taxon>
        <taxon>Euteleostomi</taxon>
        <taxon>Mammalia</taxon>
        <taxon>Eutheria</taxon>
        <taxon>Euarchontoglires</taxon>
        <taxon>Glires</taxon>
        <taxon>Rodentia</taxon>
        <taxon>Myomorpha</taxon>
        <taxon>Muroidea</taxon>
        <taxon>Cricetidae</taxon>
        <taxon>Arvicolinae</taxon>
        <taxon>Myodes</taxon>
    </lineage>
</organism>
<feature type="non-terminal residue" evidence="2">
    <location>
        <position position="210"/>
    </location>
</feature>
<comment type="caution">
    <text evidence="2">The sequence shown here is derived from an EMBL/GenBank/DDBJ whole genome shotgun (WGS) entry which is preliminary data.</text>
</comment>
<feature type="region of interest" description="Disordered" evidence="1">
    <location>
        <begin position="1"/>
        <end position="30"/>
    </location>
</feature>
<dbReference type="EMBL" id="JBBHLL010000173">
    <property type="protein sequence ID" value="KAK7811436.1"/>
    <property type="molecule type" value="Genomic_DNA"/>
</dbReference>
<evidence type="ECO:0000256" key="1">
    <source>
        <dbReference type="SAM" id="MobiDB-lite"/>
    </source>
</evidence>
<proteinExistence type="predicted"/>
<gene>
    <name evidence="2" type="ORF">U0070_017221</name>
</gene>
<accession>A0AAW0IAI3</accession>
<sequence length="210" mass="22764">MKTQSSFEMACTPEVQDQPQSPLCPHKEQSDGFKHVSCQQGAKTEGFKDTILKAASSLPTPDWHVPPDSSDVSYRQPGDHSNKTSEISSYPPGSCSCCRPQLVGKAVRATADSACHLLLSSSPEPSGFVPPLPSESSQETTWEHLAPSTTPQELRSTLNTLFFSKEQTLIESKCENTATAGDKHHINVVNTKGCSTPNTKYQKASLTTQK</sequence>
<dbReference type="AlphaFoldDB" id="A0AAW0IAI3"/>
<dbReference type="Proteomes" id="UP001488838">
    <property type="component" value="Unassembled WGS sequence"/>
</dbReference>
<reference evidence="2 3" key="1">
    <citation type="journal article" date="2023" name="bioRxiv">
        <title>Conserved and derived expression patterns and positive selection on dental genes reveal complex evolutionary context of ever-growing rodent molars.</title>
        <authorList>
            <person name="Calamari Z.T."/>
            <person name="Song A."/>
            <person name="Cohen E."/>
            <person name="Akter M."/>
            <person name="Roy R.D."/>
            <person name="Hallikas O."/>
            <person name="Christensen M.M."/>
            <person name="Li P."/>
            <person name="Marangoni P."/>
            <person name="Jernvall J."/>
            <person name="Klein O.D."/>
        </authorList>
    </citation>
    <scope>NUCLEOTIDE SEQUENCE [LARGE SCALE GENOMIC DNA]</scope>
    <source>
        <strain evidence="2">V071</strain>
    </source>
</reference>
<evidence type="ECO:0000313" key="2">
    <source>
        <dbReference type="EMBL" id="KAK7811436.1"/>
    </source>
</evidence>
<feature type="region of interest" description="Disordered" evidence="1">
    <location>
        <begin position="57"/>
        <end position="93"/>
    </location>
</feature>